<dbReference type="PANTHER" id="PTHR22576">
    <property type="entry name" value="MUCOSA ASSOCIATED LYMPHOID TISSUE LYMPHOMA TRANSLOCATION PROTEIN 1/PARACASPASE"/>
    <property type="match status" value="1"/>
</dbReference>
<comment type="similarity">
    <text evidence="1">Belongs to the peptidase C14A family.</text>
</comment>
<organism evidence="3 4">
    <name type="scientific">Variovorax terrae</name>
    <dbReference type="NCBI Taxonomy" id="2923278"/>
    <lineage>
        <taxon>Bacteria</taxon>
        <taxon>Pseudomonadati</taxon>
        <taxon>Pseudomonadota</taxon>
        <taxon>Betaproteobacteria</taxon>
        <taxon>Burkholderiales</taxon>
        <taxon>Comamonadaceae</taxon>
        <taxon>Variovorax</taxon>
    </lineage>
</organism>
<keyword evidence="4" id="KW-1185">Reference proteome</keyword>
<dbReference type="InterPro" id="IPR011990">
    <property type="entry name" value="TPR-like_helical_dom_sf"/>
</dbReference>
<dbReference type="Pfam" id="PF00656">
    <property type="entry name" value="Peptidase_C14"/>
    <property type="match status" value="1"/>
</dbReference>
<evidence type="ECO:0000313" key="4">
    <source>
        <dbReference type="Proteomes" id="UP001139447"/>
    </source>
</evidence>
<reference evidence="3" key="1">
    <citation type="submission" date="2022-03" db="EMBL/GenBank/DDBJ databases">
        <authorList>
            <person name="Woo C.Y."/>
        </authorList>
    </citation>
    <scope>NUCLEOTIDE SEQUENCE</scope>
    <source>
        <strain evidence="3">CYS-02</strain>
    </source>
</reference>
<dbReference type="InterPro" id="IPR011600">
    <property type="entry name" value="Pept_C14_caspase"/>
</dbReference>
<dbReference type="InterPro" id="IPR029030">
    <property type="entry name" value="Caspase-like_dom_sf"/>
</dbReference>
<accession>A0A9X1VVF2</accession>
<dbReference type="InterPro" id="IPR001309">
    <property type="entry name" value="Pept_C14_p20"/>
</dbReference>
<dbReference type="GO" id="GO:0004197">
    <property type="term" value="F:cysteine-type endopeptidase activity"/>
    <property type="evidence" value="ECO:0007669"/>
    <property type="project" value="InterPro"/>
</dbReference>
<dbReference type="Proteomes" id="UP001139447">
    <property type="component" value="Unassembled WGS sequence"/>
</dbReference>
<dbReference type="Gene3D" id="1.25.40.10">
    <property type="entry name" value="Tetratricopeptide repeat domain"/>
    <property type="match status" value="1"/>
</dbReference>
<dbReference type="PROSITE" id="PS50208">
    <property type="entry name" value="CASPASE_P20"/>
    <property type="match status" value="1"/>
</dbReference>
<sequence>MAKSPEPSEKRVALVIGNSTYKNSPLKNPTNDAKDMAAKLRSLGFEVIERSNLRTRQMGAALREFRSKLTPGAVALVFYAGHGVQIRGENYLPTVDAEIDSEEDIPSQSLSVKQVMDVLDDAKTRLNLVFLDACRNNPYARSFRSAAGEGLARVSAPSGTLISYATRPGSVAADGEGRNGLYTGYLLKQMEQSNQPVEQVLKRVVSGVKAASQGRQEPWMEGSIEGDFCFGNCAAGGTAASPARIRTAGEIEDDLWESIRGSGSKAAFDEYLRQYPRGKYAAQAASLAKAPVADDSQQMAAWSRADKSRSVADYEAYLSSYPSGRFAALAASRIALTRNAAADDEAWARASQANSRPALMAYVNAYPGGSHADAARQKLRDLPAAQARPHLPFQLSEDTWNRLEASEAFQRTPEPRAMEVQVDLRTNSQEGKVESWAKEVRRLRQPAPGWLEVRSNTSSQQKFNGLMGSTGSVQSVQEYAYWAFGGLLQIGRLQGSTVASYIASIDRIEGSLFPMREGARIRVEGKYNNGAVLKLSKQVVGKVAASSLSPELTGDAWQVKPAEGDVPRNEGKYTVTEDYFLEDLGVFLSQVAVRTVPEKPLLMSPPGGQYFWDMPYGKEIVRTNYIIDRHVLAASK</sequence>
<dbReference type="EMBL" id="JALGBI010000001">
    <property type="protein sequence ID" value="MCJ0763963.1"/>
    <property type="molecule type" value="Genomic_DNA"/>
</dbReference>
<name>A0A9X1VVF2_9BURK</name>
<evidence type="ECO:0000313" key="3">
    <source>
        <dbReference type="EMBL" id="MCJ0763963.1"/>
    </source>
</evidence>
<protein>
    <submittedName>
        <fullName evidence="3">Caspase family protein</fullName>
    </submittedName>
</protein>
<comment type="caution">
    <text evidence="3">The sequence shown here is derived from an EMBL/GenBank/DDBJ whole genome shotgun (WGS) entry which is preliminary data.</text>
</comment>
<dbReference type="InterPro" id="IPR052039">
    <property type="entry name" value="Caspase-related_regulators"/>
</dbReference>
<dbReference type="Gene3D" id="3.40.50.1460">
    <property type="match status" value="1"/>
</dbReference>
<evidence type="ECO:0000256" key="1">
    <source>
        <dbReference type="ARBA" id="ARBA00010134"/>
    </source>
</evidence>
<dbReference type="SMART" id="SM00115">
    <property type="entry name" value="CASc"/>
    <property type="match status" value="1"/>
</dbReference>
<dbReference type="AlphaFoldDB" id="A0A9X1VVF2"/>
<dbReference type="SUPFAM" id="SSF52129">
    <property type="entry name" value="Caspase-like"/>
    <property type="match status" value="1"/>
</dbReference>
<dbReference type="GO" id="GO:0006508">
    <property type="term" value="P:proteolysis"/>
    <property type="evidence" value="ECO:0007669"/>
    <property type="project" value="InterPro"/>
</dbReference>
<gene>
    <name evidence="3" type="ORF">MMF98_12175</name>
</gene>
<dbReference type="PANTHER" id="PTHR22576:SF37">
    <property type="entry name" value="MUCOSA-ASSOCIATED LYMPHOID TISSUE LYMPHOMA TRANSLOCATION PROTEIN 1"/>
    <property type="match status" value="1"/>
</dbReference>
<feature type="domain" description="Caspase family p20" evidence="2">
    <location>
        <begin position="9"/>
        <end position="138"/>
    </location>
</feature>
<dbReference type="RefSeq" id="WP_243306537.1">
    <property type="nucleotide sequence ID" value="NZ_JALGBI010000001.1"/>
</dbReference>
<evidence type="ECO:0000259" key="2">
    <source>
        <dbReference type="PROSITE" id="PS50208"/>
    </source>
</evidence>
<dbReference type="InterPro" id="IPR015917">
    <property type="entry name" value="Pept_C14A"/>
</dbReference>
<proteinExistence type="inferred from homology"/>